<evidence type="ECO:0000256" key="1">
    <source>
        <dbReference type="SAM" id="MobiDB-lite"/>
    </source>
</evidence>
<sequence length="157" mass="17253">MAWVTCKTDIDLLGSEGRCQASILEDQNWGLKLERDQRCVYSHDWLTRELETTIGMTIDDGWYFGGPKAMEPSTLASGPMSGLLQCWVGFFSPTCRPPLASVKHEGAGLLDCLVHPHSLTERGPNFRIAISNRSFESGGNDEDGSNGQPQQVEPPTV</sequence>
<comment type="caution">
    <text evidence="2">The sequence shown here is derived from an EMBL/GenBank/DDBJ whole genome shotgun (WGS) entry which is preliminary data.</text>
</comment>
<feature type="compositionally biased region" description="Polar residues" evidence="1">
    <location>
        <begin position="145"/>
        <end position="157"/>
    </location>
</feature>
<gene>
    <name evidence="2" type="ORF">BJX63DRAFT_148462</name>
</gene>
<protein>
    <submittedName>
        <fullName evidence="2">Uncharacterized protein</fullName>
    </submittedName>
</protein>
<name>A0ABR4HKY5_9EURO</name>
<proteinExistence type="predicted"/>
<evidence type="ECO:0000313" key="3">
    <source>
        <dbReference type="Proteomes" id="UP001610334"/>
    </source>
</evidence>
<keyword evidence="3" id="KW-1185">Reference proteome</keyword>
<dbReference type="Proteomes" id="UP001610334">
    <property type="component" value="Unassembled WGS sequence"/>
</dbReference>
<evidence type="ECO:0000313" key="2">
    <source>
        <dbReference type="EMBL" id="KAL2816144.1"/>
    </source>
</evidence>
<organism evidence="2 3">
    <name type="scientific">Aspergillus granulosus</name>
    <dbReference type="NCBI Taxonomy" id="176169"/>
    <lineage>
        <taxon>Eukaryota</taxon>
        <taxon>Fungi</taxon>
        <taxon>Dikarya</taxon>
        <taxon>Ascomycota</taxon>
        <taxon>Pezizomycotina</taxon>
        <taxon>Eurotiomycetes</taxon>
        <taxon>Eurotiomycetidae</taxon>
        <taxon>Eurotiales</taxon>
        <taxon>Aspergillaceae</taxon>
        <taxon>Aspergillus</taxon>
        <taxon>Aspergillus subgen. Nidulantes</taxon>
    </lineage>
</organism>
<dbReference type="EMBL" id="JBFXLT010000024">
    <property type="protein sequence ID" value="KAL2816144.1"/>
    <property type="molecule type" value="Genomic_DNA"/>
</dbReference>
<reference evidence="2 3" key="1">
    <citation type="submission" date="2024-07" db="EMBL/GenBank/DDBJ databases">
        <title>Section-level genome sequencing and comparative genomics of Aspergillus sections Usti and Cavernicolus.</title>
        <authorList>
            <consortium name="Lawrence Berkeley National Laboratory"/>
            <person name="Nybo J.L."/>
            <person name="Vesth T.C."/>
            <person name="Theobald S."/>
            <person name="Frisvad J.C."/>
            <person name="Larsen T.O."/>
            <person name="Kjaerboelling I."/>
            <person name="Rothschild-Mancinelli K."/>
            <person name="Lyhne E.K."/>
            <person name="Kogle M.E."/>
            <person name="Barry K."/>
            <person name="Clum A."/>
            <person name="Na H."/>
            <person name="Ledsgaard L."/>
            <person name="Lin J."/>
            <person name="Lipzen A."/>
            <person name="Kuo A."/>
            <person name="Riley R."/>
            <person name="Mondo S."/>
            <person name="Labutti K."/>
            <person name="Haridas S."/>
            <person name="Pangalinan J."/>
            <person name="Salamov A.A."/>
            <person name="Simmons B.A."/>
            <person name="Magnuson J.K."/>
            <person name="Chen J."/>
            <person name="Drula E."/>
            <person name="Henrissat B."/>
            <person name="Wiebenga A."/>
            <person name="Lubbers R.J."/>
            <person name="Gomes A.C."/>
            <person name="Makela M.R."/>
            <person name="Stajich J."/>
            <person name="Grigoriev I.V."/>
            <person name="Mortensen U.H."/>
            <person name="De Vries R.P."/>
            <person name="Baker S.E."/>
            <person name="Andersen M.R."/>
        </authorList>
    </citation>
    <scope>NUCLEOTIDE SEQUENCE [LARGE SCALE GENOMIC DNA]</scope>
    <source>
        <strain evidence="2 3">CBS 588.65</strain>
    </source>
</reference>
<accession>A0ABR4HKY5</accession>
<feature type="region of interest" description="Disordered" evidence="1">
    <location>
        <begin position="134"/>
        <end position="157"/>
    </location>
</feature>